<feature type="domain" description="Peptidase S26" evidence="9">
    <location>
        <begin position="41"/>
        <end position="273"/>
    </location>
</feature>
<keyword evidence="5 7" id="KW-0378">Hydrolase</keyword>
<dbReference type="Pfam" id="PF10502">
    <property type="entry name" value="Peptidase_S26"/>
    <property type="match status" value="1"/>
</dbReference>
<feature type="active site" evidence="6">
    <location>
        <position position="127"/>
    </location>
</feature>
<dbReference type="PRINTS" id="PR00727">
    <property type="entry name" value="LEADERPTASE"/>
</dbReference>
<keyword evidence="7" id="KW-1133">Transmembrane helix</keyword>
<gene>
    <name evidence="10" type="ORF">GGR39_000105</name>
</gene>
<evidence type="ECO:0000256" key="7">
    <source>
        <dbReference type="RuleBase" id="RU362042"/>
    </source>
</evidence>
<evidence type="ECO:0000259" key="9">
    <source>
        <dbReference type="Pfam" id="PF10502"/>
    </source>
</evidence>
<dbReference type="GO" id="GO:0006465">
    <property type="term" value="P:signal peptide processing"/>
    <property type="evidence" value="ECO:0007669"/>
    <property type="project" value="InterPro"/>
</dbReference>
<dbReference type="PROSITE" id="PS00760">
    <property type="entry name" value="SPASE_I_2"/>
    <property type="match status" value="1"/>
</dbReference>
<keyword evidence="7" id="KW-0645">Protease</keyword>
<evidence type="ECO:0000256" key="2">
    <source>
        <dbReference type="ARBA" id="ARBA00009370"/>
    </source>
</evidence>
<evidence type="ECO:0000256" key="4">
    <source>
        <dbReference type="ARBA" id="ARBA00019232"/>
    </source>
</evidence>
<comment type="catalytic activity">
    <reaction evidence="1 7">
        <text>Cleavage of hydrophobic, N-terminal signal or leader sequences from secreted and periplasmic proteins.</text>
        <dbReference type="EC" id="3.4.21.89"/>
    </reaction>
</comment>
<evidence type="ECO:0000313" key="10">
    <source>
        <dbReference type="EMBL" id="MBB3938476.1"/>
    </source>
</evidence>
<dbReference type="InterPro" id="IPR019757">
    <property type="entry name" value="Pept_S26A_signal_pept_1_Lys-AS"/>
</dbReference>
<dbReference type="EMBL" id="JACIDY010000001">
    <property type="protein sequence ID" value="MBB3938476.1"/>
    <property type="molecule type" value="Genomic_DNA"/>
</dbReference>
<dbReference type="GO" id="GO:0009003">
    <property type="term" value="F:signal peptidase activity"/>
    <property type="evidence" value="ECO:0007669"/>
    <property type="project" value="UniProtKB-EC"/>
</dbReference>
<feature type="active site" evidence="6">
    <location>
        <position position="66"/>
    </location>
</feature>
<comment type="similarity">
    <text evidence="2 7">Belongs to the peptidase S26 family.</text>
</comment>
<evidence type="ECO:0000256" key="1">
    <source>
        <dbReference type="ARBA" id="ARBA00000677"/>
    </source>
</evidence>
<organism evidence="10 11">
    <name type="scientific">Novosphingobium fluoreni</name>
    <dbReference type="NCBI Taxonomy" id="1391222"/>
    <lineage>
        <taxon>Bacteria</taxon>
        <taxon>Pseudomonadati</taxon>
        <taxon>Pseudomonadota</taxon>
        <taxon>Alphaproteobacteria</taxon>
        <taxon>Sphingomonadales</taxon>
        <taxon>Sphingomonadaceae</taxon>
        <taxon>Novosphingobium</taxon>
    </lineage>
</organism>
<evidence type="ECO:0000313" key="11">
    <source>
        <dbReference type="Proteomes" id="UP000561459"/>
    </source>
</evidence>
<feature type="transmembrane region" description="Helical" evidence="7">
    <location>
        <begin position="42"/>
        <end position="62"/>
    </location>
</feature>
<dbReference type="SUPFAM" id="SSF51306">
    <property type="entry name" value="LexA/Signal peptidase"/>
    <property type="match status" value="1"/>
</dbReference>
<protein>
    <recommendedName>
        <fullName evidence="4 7">Signal peptidase I</fullName>
        <ecNumber evidence="3 7">3.4.21.89</ecNumber>
    </recommendedName>
</protein>
<dbReference type="Gene3D" id="2.10.109.10">
    <property type="entry name" value="Umud Fragment, subunit A"/>
    <property type="match status" value="1"/>
</dbReference>
<dbReference type="RefSeq" id="WP_183615431.1">
    <property type="nucleotide sequence ID" value="NZ_JACIDY010000001.1"/>
</dbReference>
<dbReference type="InterPro" id="IPR019533">
    <property type="entry name" value="Peptidase_S26"/>
</dbReference>
<dbReference type="GO" id="GO:0004252">
    <property type="term" value="F:serine-type endopeptidase activity"/>
    <property type="evidence" value="ECO:0007669"/>
    <property type="project" value="InterPro"/>
</dbReference>
<dbReference type="AlphaFoldDB" id="A0A7W6FWS0"/>
<dbReference type="InterPro" id="IPR036286">
    <property type="entry name" value="LexA/Signal_pep-like_sf"/>
</dbReference>
<name>A0A7W6FWS0_9SPHN</name>
<dbReference type="CDD" id="cd06530">
    <property type="entry name" value="S26_SPase_I"/>
    <property type="match status" value="1"/>
</dbReference>
<evidence type="ECO:0000256" key="3">
    <source>
        <dbReference type="ARBA" id="ARBA00013208"/>
    </source>
</evidence>
<dbReference type="Proteomes" id="UP000561459">
    <property type="component" value="Unassembled WGS sequence"/>
</dbReference>
<dbReference type="InterPro" id="IPR000223">
    <property type="entry name" value="Pept_S26A_signal_pept_1"/>
</dbReference>
<feature type="compositionally biased region" description="Pro residues" evidence="8">
    <location>
        <begin position="16"/>
        <end position="26"/>
    </location>
</feature>
<dbReference type="PANTHER" id="PTHR43390">
    <property type="entry name" value="SIGNAL PEPTIDASE I"/>
    <property type="match status" value="1"/>
</dbReference>
<comment type="caution">
    <text evidence="10">The sequence shown here is derived from an EMBL/GenBank/DDBJ whole genome shotgun (WGS) entry which is preliminary data.</text>
</comment>
<keyword evidence="11" id="KW-1185">Reference proteome</keyword>
<feature type="region of interest" description="Disordered" evidence="8">
    <location>
        <begin position="1"/>
        <end position="29"/>
    </location>
</feature>
<accession>A0A7W6FWS0</accession>
<comment type="subcellular location">
    <subcellularLocation>
        <location evidence="7">Membrane</location>
        <topology evidence="7">Single-pass type II membrane protein</topology>
    </subcellularLocation>
</comment>
<proteinExistence type="inferred from homology"/>
<reference evidence="10 11" key="1">
    <citation type="submission" date="2020-08" db="EMBL/GenBank/DDBJ databases">
        <title>Genomic Encyclopedia of Type Strains, Phase IV (KMG-IV): sequencing the most valuable type-strain genomes for metagenomic binning, comparative biology and taxonomic classification.</title>
        <authorList>
            <person name="Goeker M."/>
        </authorList>
    </citation>
    <scope>NUCLEOTIDE SEQUENCE [LARGE SCALE GENOMIC DNA]</scope>
    <source>
        <strain evidence="10 11">DSM 27568</strain>
    </source>
</reference>
<dbReference type="EC" id="3.4.21.89" evidence="3 7"/>
<evidence type="ECO:0000256" key="6">
    <source>
        <dbReference type="PIRSR" id="PIRSR600223-1"/>
    </source>
</evidence>
<evidence type="ECO:0000256" key="8">
    <source>
        <dbReference type="SAM" id="MobiDB-lite"/>
    </source>
</evidence>
<sequence length="315" mass="34990">MSKINAEAALPEDLAPVPPRDAPPTEAPATERIDWKRELRGLVLMLLAVLGFHSFIAKPFYIPSISMMPNLLVGDRLVVSKYPYGWDWSSISFHLLPRSDWRILGRTPEYGDIVIVVPRNRKEDLIKRVVALPGDRIAVVNGQIILNGKPVPQRVEPPVQLPVEDKLMCDSGGYQRACLEDFDEYRTRLPSGREVYELPAYHETLPNGASYTIIDHLNQRLDHFAEITVPEGHVFLMGDNRDHSADSRMPLWGNGLGGPVPLSDIGGRAEFITFSLDGSQSWNPLSWFSALRGHRAGTSLRPPLEVSPSSAATAS</sequence>
<dbReference type="PANTHER" id="PTHR43390:SF1">
    <property type="entry name" value="CHLOROPLAST PROCESSING PEPTIDASE"/>
    <property type="match status" value="1"/>
</dbReference>
<keyword evidence="7" id="KW-0812">Transmembrane</keyword>
<dbReference type="GO" id="GO:0016020">
    <property type="term" value="C:membrane"/>
    <property type="evidence" value="ECO:0007669"/>
    <property type="project" value="UniProtKB-SubCell"/>
</dbReference>
<dbReference type="NCBIfam" id="TIGR02227">
    <property type="entry name" value="sigpep_I_bact"/>
    <property type="match status" value="1"/>
</dbReference>
<evidence type="ECO:0000256" key="5">
    <source>
        <dbReference type="ARBA" id="ARBA00022801"/>
    </source>
</evidence>
<keyword evidence="7" id="KW-0472">Membrane</keyword>